<organism evidence="2 3">
    <name type="scientific">Danaus chrysippus</name>
    <name type="common">African queen</name>
    <dbReference type="NCBI Taxonomy" id="151541"/>
    <lineage>
        <taxon>Eukaryota</taxon>
        <taxon>Metazoa</taxon>
        <taxon>Ecdysozoa</taxon>
        <taxon>Arthropoda</taxon>
        <taxon>Hexapoda</taxon>
        <taxon>Insecta</taxon>
        <taxon>Pterygota</taxon>
        <taxon>Neoptera</taxon>
        <taxon>Endopterygota</taxon>
        <taxon>Lepidoptera</taxon>
        <taxon>Glossata</taxon>
        <taxon>Ditrysia</taxon>
        <taxon>Papilionoidea</taxon>
        <taxon>Nymphalidae</taxon>
        <taxon>Danainae</taxon>
        <taxon>Danaini</taxon>
        <taxon>Danaina</taxon>
        <taxon>Danaus</taxon>
        <taxon>Anosia</taxon>
    </lineage>
</organism>
<evidence type="ECO:0000256" key="1">
    <source>
        <dbReference type="SAM" id="MobiDB-lite"/>
    </source>
</evidence>
<protein>
    <submittedName>
        <fullName evidence="2">(African queen) hypothetical protein</fullName>
    </submittedName>
</protein>
<proteinExistence type="predicted"/>
<gene>
    <name evidence="2" type="ORF">DCHRY22_LOCUS13904</name>
</gene>
<dbReference type="AlphaFoldDB" id="A0A8J2W9S4"/>
<name>A0A8J2W9S4_9NEOP</name>
<dbReference type="EMBL" id="CAKASE010000080">
    <property type="protein sequence ID" value="CAG9581265.1"/>
    <property type="molecule type" value="Genomic_DNA"/>
</dbReference>
<feature type="region of interest" description="Disordered" evidence="1">
    <location>
        <begin position="64"/>
        <end position="101"/>
    </location>
</feature>
<feature type="region of interest" description="Disordered" evidence="1">
    <location>
        <begin position="1"/>
        <end position="23"/>
    </location>
</feature>
<reference evidence="2" key="1">
    <citation type="submission" date="2021-09" db="EMBL/GenBank/DDBJ databases">
        <authorList>
            <person name="Martin H S."/>
        </authorList>
    </citation>
    <scope>NUCLEOTIDE SEQUENCE</scope>
</reference>
<accession>A0A8J2W9S4</accession>
<evidence type="ECO:0000313" key="3">
    <source>
        <dbReference type="Proteomes" id="UP000789524"/>
    </source>
</evidence>
<sequence length="121" mass="13064">MDAATVRFDSISQTQLTTRGQGCAMSSLRRAGVEPPDTAPTVLIERHGMNTPDDIRLALYLHEPLTPANNPPPPVHRRVERPPSAPRPSPSSATAPVGPAPLPRSIYLYLTINLSFISPCC</sequence>
<evidence type="ECO:0000313" key="2">
    <source>
        <dbReference type="EMBL" id="CAG9581265.1"/>
    </source>
</evidence>
<feature type="compositionally biased region" description="Polar residues" evidence="1">
    <location>
        <begin position="10"/>
        <end position="20"/>
    </location>
</feature>
<keyword evidence="3" id="KW-1185">Reference proteome</keyword>
<comment type="caution">
    <text evidence="2">The sequence shown here is derived from an EMBL/GenBank/DDBJ whole genome shotgun (WGS) entry which is preliminary data.</text>
</comment>
<dbReference type="Proteomes" id="UP000789524">
    <property type="component" value="Unassembled WGS sequence"/>
</dbReference>